<evidence type="ECO:0000313" key="2">
    <source>
        <dbReference type="EMBL" id="PYD65235.1"/>
    </source>
</evidence>
<accession>A0ABX5PBJ8</accession>
<dbReference type="RefSeq" id="WP_110571390.1">
    <property type="nucleotide sequence ID" value="NZ_CP134884.1"/>
</dbReference>
<sequence>MDTWILPLGITEQDVLKYQGFTYLITNLITGKKYIGKKVTHFTRKKKVKGKVKRIKYESDWRTYTGSCAELNDDIQTFGASNFRKEILKLHTSKSAMNYHEIEIQIKNNVLRATDSAGNYEFYNRNILRRYFRNNIGK</sequence>
<evidence type="ECO:0000313" key="3">
    <source>
        <dbReference type="Proteomes" id="UP000247512"/>
    </source>
</evidence>
<gene>
    <name evidence="2" type="ORF">CDI09_14685</name>
</gene>
<dbReference type="Proteomes" id="UP000247512">
    <property type="component" value="Unassembled WGS sequence"/>
</dbReference>
<dbReference type="InterPro" id="IPR045566">
    <property type="entry name" value="SegE-like_GIY-YIG"/>
</dbReference>
<dbReference type="Gene3D" id="3.40.1440.10">
    <property type="entry name" value="GIY-YIG endonuclease"/>
    <property type="match status" value="1"/>
</dbReference>
<comment type="caution">
    <text evidence="2">The sequence shown here is derived from an EMBL/GenBank/DDBJ whole genome shotgun (WGS) entry which is preliminary data.</text>
</comment>
<feature type="domain" description="Putative endonuclease SegE-like GIY-YIG" evidence="1">
    <location>
        <begin position="10"/>
        <end position="127"/>
    </location>
</feature>
<reference evidence="2 3" key="1">
    <citation type="submission" date="2017-06" db="EMBL/GenBank/DDBJ databases">
        <title>A draft genome sequence of Komagataeibacter nataicola LMG 1536.</title>
        <authorList>
            <person name="Skraban J."/>
            <person name="Cleenwerck I."/>
            <person name="Vandamme P."/>
            <person name="Trcek J."/>
        </authorList>
    </citation>
    <scope>NUCLEOTIDE SEQUENCE [LARGE SCALE GENOMIC DNA]</scope>
    <source>
        <strain evidence="2 3">LMG 1536</strain>
    </source>
</reference>
<organism evidence="2 3">
    <name type="scientific">Komagataeibacter nataicola</name>
    <dbReference type="NCBI Taxonomy" id="265960"/>
    <lineage>
        <taxon>Bacteria</taxon>
        <taxon>Pseudomonadati</taxon>
        <taxon>Pseudomonadota</taxon>
        <taxon>Alphaproteobacteria</taxon>
        <taxon>Acetobacterales</taxon>
        <taxon>Acetobacteraceae</taxon>
        <taxon>Komagataeibacter</taxon>
    </lineage>
</organism>
<dbReference type="EMBL" id="NIRT01000037">
    <property type="protein sequence ID" value="PYD65235.1"/>
    <property type="molecule type" value="Genomic_DNA"/>
</dbReference>
<proteinExistence type="predicted"/>
<evidence type="ECO:0000259" key="1">
    <source>
        <dbReference type="Pfam" id="PF19835"/>
    </source>
</evidence>
<dbReference type="InterPro" id="IPR035901">
    <property type="entry name" value="GIY-YIG_endonuc_sf"/>
</dbReference>
<keyword evidence="3" id="KW-1185">Reference proteome</keyword>
<dbReference type="Pfam" id="PF19835">
    <property type="entry name" value="SegE_GIY-YIG"/>
    <property type="match status" value="1"/>
</dbReference>
<name>A0ABX5PBJ8_9PROT</name>
<protein>
    <submittedName>
        <fullName evidence="2">NAD synthetase</fullName>
    </submittedName>
</protein>